<keyword evidence="4 6" id="KW-1133">Transmembrane helix</keyword>
<feature type="transmembrane region" description="Helical" evidence="7">
    <location>
        <begin position="42"/>
        <end position="64"/>
    </location>
</feature>
<proteinExistence type="inferred from homology"/>
<comment type="similarity">
    <text evidence="2">Belongs to the EBP family.</text>
</comment>
<evidence type="ECO:0000256" key="7">
    <source>
        <dbReference type="SAM" id="Phobius"/>
    </source>
</evidence>
<dbReference type="InterPro" id="IPR007905">
    <property type="entry name" value="EBP"/>
</dbReference>
<comment type="caution">
    <text evidence="9">The sequence shown here is derived from an EMBL/GenBank/DDBJ whole genome shotgun (WGS) entry which is preliminary data.</text>
</comment>
<dbReference type="GO" id="GO:0016125">
    <property type="term" value="P:sterol metabolic process"/>
    <property type="evidence" value="ECO:0007669"/>
    <property type="project" value="InterPro"/>
</dbReference>
<keyword evidence="5 6" id="KW-0472">Membrane</keyword>
<gene>
    <name evidence="9" type="ORF">BCR43DRAFT_343241</name>
</gene>
<dbReference type="Pfam" id="PF05241">
    <property type="entry name" value="EBP"/>
    <property type="match status" value="1"/>
</dbReference>
<dbReference type="EMBL" id="MCGN01000007">
    <property type="protein sequence ID" value="ORY95087.1"/>
    <property type="molecule type" value="Genomic_DNA"/>
</dbReference>
<dbReference type="GO" id="GO:0047750">
    <property type="term" value="F:cholestenol delta-isomerase activity"/>
    <property type="evidence" value="ECO:0007669"/>
    <property type="project" value="InterPro"/>
</dbReference>
<dbReference type="OrthoDB" id="58557at2759"/>
<evidence type="ECO:0000256" key="4">
    <source>
        <dbReference type="ARBA" id="ARBA00022989"/>
    </source>
</evidence>
<dbReference type="GO" id="GO:0005783">
    <property type="term" value="C:endoplasmic reticulum"/>
    <property type="evidence" value="ECO:0007669"/>
    <property type="project" value="TreeGrafter"/>
</dbReference>
<name>A0A1X2H945_SYNRA</name>
<dbReference type="PANTHER" id="PTHR14207:SF1">
    <property type="entry name" value="EMOPAMIL-BINDING PROTEIN-LIKE"/>
    <property type="match status" value="1"/>
</dbReference>
<evidence type="ECO:0000256" key="2">
    <source>
        <dbReference type="ARBA" id="ARBA00008337"/>
    </source>
</evidence>
<keyword evidence="10" id="KW-1185">Reference proteome</keyword>
<protein>
    <submittedName>
        <fullName evidence="9">Emopamil-binding protein</fullName>
    </submittedName>
</protein>
<keyword evidence="3 6" id="KW-0812">Transmembrane</keyword>
<dbReference type="AlphaFoldDB" id="A0A1X2H945"/>
<dbReference type="OMA" id="VYLWLYL"/>
<evidence type="ECO:0000256" key="3">
    <source>
        <dbReference type="ARBA" id="ARBA00022692"/>
    </source>
</evidence>
<accession>A0A1X2H945</accession>
<feature type="transmembrane region" description="Helical" evidence="7">
    <location>
        <begin position="97"/>
        <end position="120"/>
    </location>
</feature>
<feature type="transmembrane region" description="Helical" evidence="7">
    <location>
        <begin position="12"/>
        <end position="30"/>
    </location>
</feature>
<comment type="subcellular location">
    <subcellularLocation>
        <location evidence="1">Membrane</location>
        <topology evidence="1">Multi-pass membrane protein</topology>
    </subcellularLocation>
</comment>
<dbReference type="InterPro" id="IPR033118">
    <property type="entry name" value="EXPERA"/>
</dbReference>
<feature type="transmembrane region" description="Helical" evidence="7">
    <location>
        <begin position="165"/>
        <end position="184"/>
    </location>
</feature>
<evidence type="ECO:0000256" key="5">
    <source>
        <dbReference type="ARBA" id="ARBA00023136"/>
    </source>
</evidence>
<evidence type="ECO:0000256" key="1">
    <source>
        <dbReference type="ARBA" id="ARBA00004141"/>
    </source>
</evidence>
<dbReference type="STRING" id="13706.A0A1X2H945"/>
<dbReference type="GO" id="GO:0016020">
    <property type="term" value="C:membrane"/>
    <property type="evidence" value="ECO:0007669"/>
    <property type="project" value="UniProtKB-SubCell"/>
</dbReference>
<organism evidence="9 10">
    <name type="scientific">Syncephalastrum racemosum</name>
    <name type="common">Filamentous fungus</name>
    <dbReference type="NCBI Taxonomy" id="13706"/>
    <lineage>
        <taxon>Eukaryota</taxon>
        <taxon>Fungi</taxon>
        <taxon>Fungi incertae sedis</taxon>
        <taxon>Mucoromycota</taxon>
        <taxon>Mucoromycotina</taxon>
        <taxon>Mucoromycetes</taxon>
        <taxon>Mucorales</taxon>
        <taxon>Syncephalastraceae</taxon>
        <taxon>Syncephalastrum</taxon>
    </lineage>
</organism>
<sequence>MPTIDTVTVYSLLAVAGLVVAAFVLSRAVLKSSASCVDRATFIWFAFDALTHFILEGSFVWHSIAGRTVNTGTDMFAALWREYAKADLRWGFADPTIVALEILTVVGVGGLCVYILILLARNDPARHYWITVASVAELYGGWMTFVPELLIGSVFLDTDDWFHHYVYLWFFNGIWVVIPVALMVHSYRCLLPAALPPPPPPSAAIKKDMQNNHN</sequence>
<dbReference type="Proteomes" id="UP000242180">
    <property type="component" value="Unassembled WGS sequence"/>
</dbReference>
<reference evidence="9 10" key="1">
    <citation type="submission" date="2016-07" db="EMBL/GenBank/DDBJ databases">
        <title>Pervasive Adenine N6-methylation of Active Genes in Fungi.</title>
        <authorList>
            <consortium name="DOE Joint Genome Institute"/>
            <person name="Mondo S.J."/>
            <person name="Dannebaum R.O."/>
            <person name="Kuo R.C."/>
            <person name="Labutti K."/>
            <person name="Haridas S."/>
            <person name="Kuo A."/>
            <person name="Salamov A."/>
            <person name="Ahrendt S.R."/>
            <person name="Lipzen A."/>
            <person name="Sullivan W."/>
            <person name="Andreopoulos W.B."/>
            <person name="Clum A."/>
            <person name="Lindquist E."/>
            <person name="Daum C."/>
            <person name="Ramamoorthy G.K."/>
            <person name="Gryganskyi A."/>
            <person name="Culley D."/>
            <person name="Magnuson J.K."/>
            <person name="James T.Y."/>
            <person name="O'Malley M.A."/>
            <person name="Stajich J.E."/>
            <person name="Spatafora J.W."/>
            <person name="Visel A."/>
            <person name="Grigoriev I.V."/>
        </authorList>
    </citation>
    <scope>NUCLEOTIDE SEQUENCE [LARGE SCALE GENOMIC DNA]</scope>
    <source>
        <strain evidence="9 10">NRRL 2496</strain>
    </source>
</reference>
<feature type="transmembrane region" description="Helical" evidence="7">
    <location>
        <begin position="127"/>
        <end position="145"/>
    </location>
</feature>
<dbReference type="PROSITE" id="PS51751">
    <property type="entry name" value="EXPERA"/>
    <property type="match status" value="1"/>
</dbReference>
<evidence type="ECO:0000313" key="9">
    <source>
        <dbReference type="EMBL" id="ORY95087.1"/>
    </source>
</evidence>
<dbReference type="PANTHER" id="PTHR14207">
    <property type="entry name" value="STEROL ISOMERASE"/>
    <property type="match status" value="1"/>
</dbReference>
<evidence type="ECO:0000313" key="10">
    <source>
        <dbReference type="Proteomes" id="UP000242180"/>
    </source>
</evidence>
<feature type="domain" description="EXPERA" evidence="8">
    <location>
        <begin position="37"/>
        <end position="183"/>
    </location>
</feature>
<evidence type="ECO:0000256" key="6">
    <source>
        <dbReference type="PROSITE-ProRule" id="PRU01087"/>
    </source>
</evidence>
<dbReference type="InParanoid" id="A0A1X2H945"/>
<evidence type="ECO:0000259" key="8">
    <source>
        <dbReference type="PROSITE" id="PS51751"/>
    </source>
</evidence>